<feature type="region of interest" description="Disordered" evidence="3">
    <location>
        <begin position="548"/>
        <end position="782"/>
    </location>
</feature>
<feature type="compositionally biased region" description="Low complexity" evidence="3">
    <location>
        <begin position="711"/>
        <end position="739"/>
    </location>
</feature>
<dbReference type="InterPro" id="IPR018181">
    <property type="entry name" value="Heat_shock_70_CS"/>
</dbReference>
<feature type="compositionally biased region" description="Polar residues" evidence="3">
    <location>
        <begin position="740"/>
        <end position="757"/>
    </location>
</feature>
<name>A0ABR3J903_9AGAR</name>
<evidence type="ECO:0008006" key="6">
    <source>
        <dbReference type="Google" id="ProtNLM"/>
    </source>
</evidence>
<accession>A0ABR3J903</accession>
<dbReference type="EMBL" id="JASNQZ010000011">
    <property type="protein sequence ID" value="KAL0951977.1"/>
    <property type="molecule type" value="Genomic_DNA"/>
</dbReference>
<dbReference type="Proteomes" id="UP001556367">
    <property type="component" value="Unassembled WGS sequence"/>
</dbReference>
<comment type="caution">
    <text evidence="4">The sequence shown here is derived from an EMBL/GenBank/DDBJ whole genome shotgun (WGS) entry which is preliminary data.</text>
</comment>
<dbReference type="InterPro" id="IPR013126">
    <property type="entry name" value="Hsp_70_fam"/>
</dbReference>
<keyword evidence="2" id="KW-0067">ATP-binding</keyword>
<dbReference type="InterPro" id="IPR029047">
    <property type="entry name" value="HSP70_peptide-bd_sf"/>
</dbReference>
<feature type="compositionally biased region" description="Pro residues" evidence="3">
    <location>
        <begin position="659"/>
        <end position="691"/>
    </location>
</feature>
<protein>
    <recommendedName>
        <fullName evidence="6">Heat shock protein 70</fullName>
    </recommendedName>
</protein>
<gene>
    <name evidence="4" type="ORF">HGRIS_008630</name>
</gene>
<dbReference type="Gene3D" id="2.60.34.10">
    <property type="entry name" value="Substrate Binding Domain Of DNAk, Chain A, domain 1"/>
    <property type="match status" value="1"/>
</dbReference>
<dbReference type="Gene3D" id="3.30.420.40">
    <property type="match status" value="2"/>
</dbReference>
<feature type="compositionally biased region" description="Low complexity" evidence="3">
    <location>
        <begin position="642"/>
        <end position="658"/>
    </location>
</feature>
<dbReference type="PRINTS" id="PR00301">
    <property type="entry name" value="HEATSHOCK70"/>
</dbReference>
<evidence type="ECO:0000256" key="2">
    <source>
        <dbReference type="ARBA" id="ARBA00022840"/>
    </source>
</evidence>
<evidence type="ECO:0000313" key="4">
    <source>
        <dbReference type="EMBL" id="KAL0951977.1"/>
    </source>
</evidence>
<feature type="compositionally biased region" description="Pro residues" evidence="3">
    <location>
        <begin position="586"/>
        <end position="597"/>
    </location>
</feature>
<feature type="compositionally biased region" description="Pro residues" evidence="3">
    <location>
        <begin position="762"/>
        <end position="772"/>
    </location>
</feature>
<proteinExistence type="predicted"/>
<feature type="compositionally biased region" description="Low complexity" evidence="3">
    <location>
        <begin position="558"/>
        <end position="585"/>
    </location>
</feature>
<dbReference type="Gene3D" id="3.90.640.10">
    <property type="entry name" value="Actin, Chain A, domain 4"/>
    <property type="match status" value="1"/>
</dbReference>
<dbReference type="CDD" id="cd24028">
    <property type="entry name" value="ASKHA_NBD_HSP70_HSPA1-like"/>
    <property type="match status" value="1"/>
</dbReference>
<dbReference type="PROSITE" id="PS01036">
    <property type="entry name" value="HSP70_3"/>
    <property type="match status" value="1"/>
</dbReference>
<sequence>MSAIGIDLGTSRWWVQISSDKNASHESILHLSRVGVWRGNYVEIFENELGSTSTPAFVSYSNDEVLIGDSAKNRAFRNARNTVFNVKRLIGRDDADHESRKAAEDQKLPYRVVSQGGVPGVVVQEWGRDRYFTAQELVCQLVKFLKDIAAKQLDGPPTEAVITVPAHFNGFQRKATAEAGALAGLKVLRLITEPGAAMLAYAHKKQFTGARTVFVLDLGGGMSQAGVFALEGGVVDNKATAGYSDLGGEDYDAILVDHCLSEFKRKHSKDLSGNPRALRRLRNACEVAKRALSVGSQAIVEVDALADDIDFRILIYRPEFEELCEAKFRRIIKLIETTLTEARITKDKVDDVVMVGGSSRIPRINSLVQEFFGKDLDKSLHADEAVVYGSAALAALVTGSVSPMLMDLLLLDAYPFMLGIETKGGILTPMLKKHSNIPTKRTEIFTTSSDSQTNAFIAVYEGEKLDRARSSSNRLLGYLWVTGLPPAPRGVPRIAVTFDVSVSGDLTVTARDTVLDQEVRLDVTFRLGESMPHADVNGAYLLEPHVEPQPRAPTTQFTAGGTSATSSSSNTAAASSSAGASTEAPAPEPHNAPPPYSTMPAEHERVDVPEHARPTSGTHTGPNEPGPQPQPQTAPAPPPGPNNFQQGQHPSWQQGSQSPPGPWGQPPPNAGAPWGMPQPPASNPQVFPPNTTPNTTTPTWAQPQPPPPPNLQQQVPNPNPNQWWSGAPQGQWGQQPQAPNMGQWSQGPNWATPTPTGQNQAPPLPPRPPQQPQRPETSQAEVQLREMEERYQQLEMSHAALEARYRVLEGRNSELEGRLAGLEAVIYGRRQF</sequence>
<dbReference type="Gene3D" id="3.30.30.30">
    <property type="match status" value="1"/>
</dbReference>
<organism evidence="4 5">
    <name type="scientific">Hohenbuehelia grisea</name>
    <dbReference type="NCBI Taxonomy" id="104357"/>
    <lineage>
        <taxon>Eukaryota</taxon>
        <taxon>Fungi</taxon>
        <taxon>Dikarya</taxon>
        <taxon>Basidiomycota</taxon>
        <taxon>Agaricomycotina</taxon>
        <taxon>Agaricomycetes</taxon>
        <taxon>Agaricomycetidae</taxon>
        <taxon>Agaricales</taxon>
        <taxon>Pleurotineae</taxon>
        <taxon>Pleurotaceae</taxon>
        <taxon>Hohenbuehelia</taxon>
    </lineage>
</organism>
<dbReference type="SUPFAM" id="SSF100920">
    <property type="entry name" value="Heat shock protein 70kD (HSP70), peptide-binding domain"/>
    <property type="match status" value="1"/>
</dbReference>
<dbReference type="SUPFAM" id="SSF53067">
    <property type="entry name" value="Actin-like ATPase domain"/>
    <property type="match status" value="2"/>
</dbReference>
<feature type="compositionally biased region" description="Low complexity" evidence="3">
    <location>
        <begin position="692"/>
        <end position="702"/>
    </location>
</feature>
<keyword evidence="1" id="KW-0547">Nucleotide-binding</keyword>
<feature type="compositionally biased region" description="Basic and acidic residues" evidence="3">
    <location>
        <begin position="601"/>
        <end position="613"/>
    </location>
</feature>
<evidence type="ECO:0000313" key="5">
    <source>
        <dbReference type="Proteomes" id="UP001556367"/>
    </source>
</evidence>
<evidence type="ECO:0000256" key="3">
    <source>
        <dbReference type="SAM" id="MobiDB-lite"/>
    </source>
</evidence>
<reference evidence="5" key="1">
    <citation type="submission" date="2024-06" db="EMBL/GenBank/DDBJ databases">
        <title>Multi-omics analyses provide insights into the biosynthesis of the anticancer antibiotic pleurotin in Hohenbuehelia grisea.</title>
        <authorList>
            <person name="Weaver J.A."/>
            <person name="Alberti F."/>
        </authorList>
    </citation>
    <scope>NUCLEOTIDE SEQUENCE [LARGE SCALE GENOMIC DNA]</scope>
    <source>
        <strain evidence="5">T-177</strain>
    </source>
</reference>
<dbReference type="Pfam" id="PF00012">
    <property type="entry name" value="HSP70"/>
    <property type="match status" value="1"/>
</dbReference>
<keyword evidence="5" id="KW-1185">Reference proteome</keyword>
<dbReference type="PANTHER" id="PTHR19375">
    <property type="entry name" value="HEAT SHOCK PROTEIN 70KDA"/>
    <property type="match status" value="1"/>
</dbReference>
<dbReference type="InterPro" id="IPR043129">
    <property type="entry name" value="ATPase_NBD"/>
</dbReference>
<feature type="compositionally biased region" description="Pro residues" evidence="3">
    <location>
        <begin position="624"/>
        <end position="641"/>
    </location>
</feature>
<evidence type="ECO:0000256" key="1">
    <source>
        <dbReference type="ARBA" id="ARBA00022741"/>
    </source>
</evidence>